<organism evidence="1">
    <name type="scientific">marine sediment metagenome</name>
    <dbReference type="NCBI Taxonomy" id="412755"/>
    <lineage>
        <taxon>unclassified sequences</taxon>
        <taxon>metagenomes</taxon>
        <taxon>ecological metagenomes</taxon>
    </lineage>
</organism>
<feature type="non-terminal residue" evidence="1">
    <location>
        <position position="1"/>
    </location>
</feature>
<dbReference type="AlphaFoldDB" id="X1AC22"/>
<proteinExistence type="predicted"/>
<accession>X1AC22</accession>
<name>X1AC22_9ZZZZ</name>
<protein>
    <submittedName>
        <fullName evidence="1">Uncharacterized protein</fullName>
    </submittedName>
</protein>
<gene>
    <name evidence="1" type="ORF">S01H4_09615</name>
</gene>
<dbReference type="EMBL" id="BART01003512">
    <property type="protein sequence ID" value="GAG57671.1"/>
    <property type="molecule type" value="Genomic_DNA"/>
</dbReference>
<sequence>APSEYGKIEETISPSALKLIEDWLLEHVKRK</sequence>
<evidence type="ECO:0000313" key="1">
    <source>
        <dbReference type="EMBL" id="GAG57671.1"/>
    </source>
</evidence>
<reference evidence="1" key="1">
    <citation type="journal article" date="2014" name="Front. Microbiol.">
        <title>High frequency of phylogenetically diverse reductive dehalogenase-homologous genes in deep subseafloor sedimentary metagenomes.</title>
        <authorList>
            <person name="Kawai M."/>
            <person name="Futagami T."/>
            <person name="Toyoda A."/>
            <person name="Takaki Y."/>
            <person name="Nishi S."/>
            <person name="Hori S."/>
            <person name="Arai W."/>
            <person name="Tsubouchi T."/>
            <person name="Morono Y."/>
            <person name="Uchiyama I."/>
            <person name="Ito T."/>
            <person name="Fujiyama A."/>
            <person name="Inagaki F."/>
            <person name="Takami H."/>
        </authorList>
    </citation>
    <scope>NUCLEOTIDE SEQUENCE</scope>
    <source>
        <strain evidence="1">Expedition CK06-06</strain>
    </source>
</reference>
<comment type="caution">
    <text evidence="1">The sequence shown here is derived from an EMBL/GenBank/DDBJ whole genome shotgun (WGS) entry which is preliminary data.</text>
</comment>